<feature type="signal peptide" evidence="1">
    <location>
        <begin position="1"/>
        <end position="17"/>
    </location>
</feature>
<protein>
    <submittedName>
        <fullName evidence="3">Uncharacterized protein LOC100197948 isoform X3</fullName>
    </submittedName>
</protein>
<evidence type="ECO:0000313" key="2">
    <source>
        <dbReference type="Proteomes" id="UP001652625"/>
    </source>
</evidence>
<organism evidence="2 3">
    <name type="scientific">Hydra vulgaris</name>
    <name type="common">Hydra</name>
    <name type="synonym">Hydra attenuata</name>
    <dbReference type="NCBI Taxonomy" id="6087"/>
    <lineage>
        <taxon>Eukaryota</taxon>
        <taxon>Metazoa</taxon>
        <taxon>Cnidaria</taxon>
        <taxon>Hydrozoa</taxon>
        <taxon>Hydroidolina</taxon>
        <taxon>Anthoathecata</taxon>
        <taxon>Aplanulata</taxon>
        <taxon>Hydridae</taxon>
        <taxon>Hydra</taxon>
    </lineage>
</organism>
<reference evidence="3" key="1">
    <citation type="submission" date="2025-08" db="UniProtKB">
        <authorList>
            <consortium name="RefSeq"/>
        </authorList>
    </citation>
    <scope>IDENTIFICATION</scope>
</reference>
<evidence type="ECO:0000256" key="1">
    <source>
        <dbReference type="SAM" id="SignalP"/>
    </source>
</evidence>
<dbReference type="RefSeq" id="XP_065666129.1">
    <property type="nucleotide sequence ID" value="XM_065810057.1"/>
</dbReference>
<sequence>MISLLFFLVVNVVCSHGYLLKSSDDSTFWDHLSVKFLSRYSIPMNKDTALKDGWDLHFDGCKEDNEETFKGQIYKKSNDANTLIIFDVNGLIGGIQLAIPKETKVANKWIGKAYFQIGNMYYITVYFTDISNMCRSDNKRDKKSVGDKLLILNGENQSMEIPLHEKDLLGTKWVSGKCFLGMGQHYWYGITTDMDCNDFFPVFLLYNSNQLDAFGFATYGALNGSHLEHPPSSLISLFFKRESFPKCLLNQDAFSTQHVYLNNKWKLC</sequence>
<dbReference type="GeneID" id="100197948"/>
<keyword evidence="2" id="KW-1185">Reference proteome</keyword>
<name>A0ABM4CW42_HYDVU</name>
<accession>A0ABM4CW42</accession>
<dbReference type="Proteomes" id="UP001652625">
    <property type="component" value="Chromosome 11"/>
</dbReference>
<keyword evidence="1" id="KW-0732">Signal</keyword>
<evidence type="ECO:0000313" key="3">
    <source>
        <dbReference type="RefSeq" id="XP_065666129.1"/>
    </source>
</evidence>
<proteinExistence type="predicted"/>
<gene>
    <name evidence="3" type="primary">LOC100197948</name>
</gene>
<feature type="chain" id="PRO_5045037474" evidence="1">
    <location>
        <begin position="18"/>
        <end position="268"/>
    </location>
</feature>